<proteinExistence type="inferred from homology"/>
<evidence type="ECO:0000256" key="3">
    <source>
        <dbReference type="ARBA" id="ARBA00012643"/>
    </source>
</evidence>
<reference evidence="7 8" key="1">
    <citation type="submission" date="2020-04" db="EMBL/GenBank/DDBJ databases">
        <authorList>
            <person name="Zhang R."/>
            <person name="Schippers A."/>
        </authorList>
    </citation>
    <scope>NUCLEOTIDE SEQUENCE [LARGE SCALE GENOMIC DNA]</scope>
    <source>
        <strain evidence="7 8">DSM 109850</strain>
    </source>
</reference>
<dbReference type="Proteomes" id="UP000533476">
    <property type="component" value="Unassembled WGS sequence"/>
</dbReference>
<comment type="caution">
    <text evidence="7">The sequence shown here is derived from an EMBL/GenBank/DDBJ whole genome shotgun (WGS) entry which is preliminary data.</text>
</comment>
<dbReference type="SUPFAM" id="SSF64167">
    <property type="entry name" value="SurE-like"/>
    <property type="match status" value="1"/>
</dbReference>
<dbReference type="InterPro" id="IPR030048">
    <property type="entry name" value="SurE"/>
</dbReference>
<accession>A0A7Y0Q2G4</accession>
<dbReference type="PANTHER" id="PTHR30457:SF0">
    <property type="entry name" value="PHOSPHATASE, PUTATIVE (AFU_ORTHOLOGUE AFUA_4G01070)-RELATED"/>
    <property type="match status" value="1"/>
</dbReference>
<dbReference type="PANTHER" id="PTHR30457">
    <property type="entry name" value="5'-NUCLEOTIDASE SURE"/>
    <property type="match status" value="1"/>
</dbReference>
<keyword evidence="8" id="KW-1185">Reference proteome</keyword>
<evidence type="ECO:0000256" key="4">
    <source>
        <dbReference type="ARBA" id="ARBA00022723"/>
    </source>
</evidence>
<gene>
    <name evidence="7" type="ORF">HIJ39_12510</name>
</gene>
<dbReference type="EMBL" id="JABBVZ010000042">
    <property type="protein sequence ID" value="NMP23163.1"/>
    <property type="molecule type" value="Genomic_DNA"/>
</dbReference>
<dbReference type="GO" id="GO:0008253">
    <property type="term" value="F:5'-nucleotidase activity"/>
    <property type="evidence" value="ECO:0007669"/>
    <property type="project" value="UniProtKB-EC"/>
</dbReference>
<comment type="similarity">
    <text evidence="2">Belongs to the SurE nucleotidase family.</text>
</comment>
<feature type="domain" description="Survival protein SurE-like phosphatase/nucleotidase" evidence="6">
    <location>
        <begin position="3"/>
        <end position="173"/>
    </location>
</feature>
<evidence type="ECO:0000313" key="7">
    <source>
        <dbReference type="EMBL" id="NMP23163.1"/>
    </source>
</evidence>
<evidence type="ECO:0000259" key="6">
    <source>
        <dbReference type="Pfam" id="PF01975"/>
    </source>
</evidence>
<comment type="catalytic activity">
    <reaction evidence="1">
        <text>a ribonucleoside 5'-phosphate + H2O = a ribonucleoside + phosphate</text>
        <dbReference type="Rhea" id="RHEA:12484"/>
        <dbReference type="ChEBI" id="CHEBI:15377"/>
        <dbReference type="ChEBI" id="CHEBI:18254"/>
        <dbReference type="ChEBI" id="CHEBI:43474"/>
        <dbReference type="ChEBI" id="CHEBI:58043"/>
        <dbReference type="EC" id="3.1.3.5"/>
    </reaction>
</comment>
<sequence>MRILVTNDDGIGAAGLSILAGWCRSEGHQTLVVAPKSNCSGQSGAVTFGKPLSVKQLSDDHWAVGGTPADCVRIAVSFLNFQPDVVLSGINHGHNLGCDTFASGTVGAARMAAIRGIPAVAFSAPDYRWTEVQQLLRRHGSVAIDEALQFGTEAIISVNFPVFGGESMMTARLSRAHFDDALSWEEFQGDEHIVRLASAPTGYEGDADSDIALLSAGWTVLTHVPVIPRIAAPDYTAGSKRQSVG</sequence>
<protein>
    <recommendedName>
        <fullName evidence="3">5'-nucleotidase</fullName>
        <ecNumber evidence="3">3.1.3.5</ecNumber>
    </recommendedName>
</protein>
<dbReference type="InterPro" id="IPR036523">
    <property type="entry name" value="SurE-like_sf"/>
</dbReference>
<dbReference type="InterPro" id="IPR002828">
    <property type="entry name" value="SurE-like_Pase/nucleotidase"/>
</dbReference>
<evidence type="ECO:0000313" key="8">
    <source>
        <dbReference type="Proteomes" id="UP000533476"/>
    </source>
</evidence>
<evidence type="ECO:0000256" key="5">
    <source>
        <dbReference type="ARBA" id="ARBA00022801"/>
    </source>
</evidence>
<evidence type="ECO:0000256" key="1">
    <source>
        <dbReference type="ARBA" id="ARBA00000815"/>
    </source>
</evidence>
<dbReference type="GO" id="GO:0046872">
    <property type="term" value="F:metal ion binding"/>
    <property type="evidence" value="ECO:0007669"/>
    <property type="project" value="UniProtKB-KW"/>
</dbReference>
<dbReference type="EC" id="3.1.3.5" evidence="3"/>
<dbReference type="Gene3D" id="3.40.1210.10">
    <property type="entry name" value="Survival protein SurE-like phosphatase/nucleotidase"/>
    <property type="match status" value="1"/>
</dbReference>
<dbReference type="RefSeq" id="WP_169100193.1">
    <property type="nucleotide sequence ID" value="NZ_JABBVZ010000042.1"/>
</dbReference>
<keyword evidence="5" id="KW-0378">Hydrolase</keyword>
<dbReference type="Pfam" id="PF01975">
    <property type="entry name" value="SurE"/>
    <property type="match status" value="1"/>
</dbReference>
<name>A0A7Y0Q2G4_9FIRM</name>
<dbReference type="AlphaFoldDB" id="A0A7Y0Q2G4"/>
<evidence type="ECO:0000256" key="2">
    <source>
        <dbReference type="ARBA" id="ARBA00011062"/>
    </source>
</evidence>
<keyword evidence="4" id="KW-0479">Metal-binding</keyword>
<organism evidence="7 8">
    <name type="scientific">Sulfobacillus harzensis</name>
    <dbReference type="NCBI Taxonomy" id="2729629"/>
    <lineage>
        <taxon>Bacteria</taxon>
        <taxon>Bacillati</taxon>
        <taxon>Bacillota</taxon>
        <taxon>Clostridia</taxon>
        <taxon>Eubacteriales</taxon>
        <taxon>Clostridiales Family XVII. Incertae Sedis</taxon>
        <taxon>Sulfobacillus</taxon>
    </lineage>
</organism>